<dbReference type="GO" id="GO:0003677">
    <property type="term" value="F:DNA binding"/>
    <property type="evidence" value="ECO:0007669"/>
    <property type="project" value="UniProtKB-KW"/>
</dbReference>
<dbReference type="PROSITE" id="PS50930">
    <property type="entry name" value="HTH_LYTTR"/>
    <property type="match status" value="1"/>
</dbReference>
<dbReference type="AlphaFoldDB" id="A0A502GFE8"/>
<dbReference type="OrthoDB" id="1646880at2"/>
<name>A0A502GFE8_9BACT</name>
<dbReference type="Gene3D" id="2.40.50.40">
    <property type="match status" value="1"/>
</dbReference>
<dbReference type="Gene3D" id="3.40.50.2300">
    <property type="match status" value="1"/>
</dbReference>
<dbReference type="PANTHER" id="PTHR37299:SF1">
    <property type="entry name" value="STAGE 0 SPORULATION PROTEIN A HOMOLOG"/>
    <property type="match status" value="1"/>
</dbReference>
<feature type="modified residue" description="4-aspartylphosphate" evidence="1">
    <location>
        <position position="57"/>
    </location>
</feature>
<dbReference type="InterPro" id="IPR007492">
    <property type="entry name" value="LytTR_DNA-bd_dom"/>
</dbReference>
<dbReference type="SUPFAM" id="SSF52172">
    <property type="entry name" value="CheY-like"/>
    <property type="match status" value="1"/>
</dbReference>
<feature type="domain" description="Response regulatory" evidence="2">
    <location>
        <begin position="5"/>
        <end position="120"/>
    </location>
</feature>
<gene>
    <name evidence="4" type="ORF">EAH73_21190</name>
</gene>
<feature type="domain" description="HTH LytTR-type" evidence="3">
    <location>
        <begin position="155"/>
        <end position="259"/>
    </location>
</feature>
<dbReference type="Pfam" id="PF04397">
    <property type="entry name" value="LytTR"/>
    <property type="match status" value="1"/>
</dbReference>
<organism evidence="4 5">
    <name type="scientific">Hymenobacter nivis</name>
    <dbReference type="NCBI Taxonomy" id="1850093"/>
    <lineage>
        <taxon>Bacteria</taxon>
        <taxon>Pseudomonadati</taxon>
        <taxon>Bacteroidota</taxon>
        <taxon>Cytophagia</taxon>
        <taxon>Cytophagales</taxon>
        <taxon>Hymenobacteraceae</taxon>
        <taxon>Hymenobacter</taxon>
    </lineage>
</organism>
<evidence type="ECO:0000256" key="1">
    <source>
        <dbReference type="PROSITE-ProRule" id="PRU00169"/>
    </source>
</evidence>
<comment type="caution">
    <text evidence="4">The sequence shown here is derived from an EMBL/GenBank/DDBJ whole genome shotgun (WGS) entry which is preliminary data.</text>
</comment>
<dbReference type="SMART" id="SM00850">
    <property type="entry name" value="LytTR"/>
    <property type="match status" value="1"/>
</dbReference>
<dbReference type="PANTHER" id="PTHR37299">
    <property type="entry name" value="TRANSCRIPTIONAL REGULATOR-RELATED"/>
    <property type="match status" value="1"/>
</dbReference>
<dbReference type="GO" id="GO:0000156">
    <property type="term" value="F:phosphorelay response regulator activity"/>
    <property type="evidence" value="ECO:0007669"/>
    <property type="project" value="InterPro"/>
</dbReference>
<proteinExistence type="predicted"/>
<dbReference type="EMBL" id="RCYZ01000013">
    <property type="protein sequence ID" value="TPG59433.1"/>
    <property type="molecule type" value="Genomic_DNA"/>
</dbReference>
<keyword evidence="5" id="KW-1185">Reference proteome</keyword>
<evidence type="ECO:0000259" key="2">
    <source>
        <dbReference type="PROSITE" id="PS50110"/>
    </source>
</evidence>
<dbReference type="PROSITE" id="PS50110">
    <property type="entry name" value="RESPONSE_REGULATORY"/>
    <property type="match status" value="1"/>
</dbReference>
<keyword evidence="4" id="KW-0238">DNA-binding</keyword>
<dbReference type="Proteomes" id="UP000317646">
    <property type="component" value="Unassembled WGS sequence"/>
</dbReference>
<dbReference type="Gene3D" id="2.20.25.10">
    <property type="match status" value="1"/>
</dbReference>
<sequence>MDFIRTLIVDDEPLARRRIGQLLAEWPDFRIEGECCNGTEAVAALRGDRDLDLVFLDVQMPDFSGLEVLQRVRDLPSRPLVVFVTAYDQYTLQAFENHAVDYLLKPLDPDRFARSLAHVRRLSKRQPEGERQPRLAGLLQTLPPAPAAAAFLTQLLIKQPGRFYFVLTEQVQYLEAAANYVTVHAQGAAHPLRTTLSQLARQLDPAQFLRIHRSLIVNTQHIKELHPWAHGEFLLTLHDGTHLSSSRSYNEGVQQFLKQFSA</sequence>
<evidence type="ECO:0000313" key="5">
    <source>
        <dbReference type="Proteomes" id="UP000317646"/>
    </source>
</evidence>
<accession>A0A502GFE8</accession>
<protein>
    <submittedName>
        <fullName evidence="4">DNA-binding response regulator</fullName>
    </submittedName>
</protein>
<reference evidence="4 5" key="1">
    <citation type="journal article" date="2019" name="Environ. Microbiol.">
        <title>Species interactions and distinct microbial communities in high Arctic permafrost affected cryosols are associated with the CH4 and CO2 gas fluxes.</title>
        <authorList>
            <person name="Altshuler I."/>
            <person name="Hamel J."/>
            <person name="Turney S."/>
            <person name="Magnuson E."/>
            <person name="Levesque R."/>
            <person name="Greer C."/>
            <person name="Whyte L.G."/>
        </authorList>
    </citation>
    <scope>NUCLEOTIDE SEQUENCE [LARGE SCALE GENOMIC DNA]</scope>
    <source>
        <strain evidence="4 5">S9.2P</strain>
    </source>
</reference>
<evidence type="ECO:0000313" key="4">
    <source>
        <dbReference type="EMBL" id="TPG59433.1"/>
    </source>
</evidence>
<dbReference type="InterPro" id="IPR001789">
    <property type="entry name" value="Sig_transdc_resp-reg_receiver"/>
</dbReference>
<dbReference type="InterPro" id="IPR046947">
    <property type="entry name" value="LytR-like"/>
</dbReference>
<dbReference type="RefSeq" id="WP_140469452.1">
    <property type="nucleotide sequence ID" value="NZ_RCYZ01000013.1"/>
</dbReference>
<keyword evidence="1" id="KW-0597">Phosphoprotein</keyword>
<dbReference type="InterPro" id="IPR011006">
    <property type="entry name" value="CheY-like_superfamily"/>
</dbReference>
<dbReference type="SMART" id="SM00448">
    <property type="entry name" value="REC"/>
    <property type="match status" value="1"/>
</dbReference>
<evidence type="ECO:0000259" key="3">
    <source>
        <dbReference type="PROSITE" id="PS50930"/>
    </source>
</evidence>
<dbReference type="Pfam" id="PF00072">
    <property type="entry name" value="Response_reg"/>
    <property type="match status" value="1"/>
</dbReference>